<keyword evidence="2" id="KW-1185">Reference proteome</keyword>
<organism evidence="1 2">
    <name type="scientific">Rhodococcus phage Reynauld</name>
    <dbReference type="NCBI Taxonomy" id="3062845"/>
    <lineage>
        <taxon>Viruses</taxon>
        <taxon>Duplodnaviria</taxon>
        <taxon>Heunggongvirae</taxon>
        <taxon>Uroviricota</taxon>
        <taxon>Caudoviricetes</taxon>
        <taxon>Caudoviricetes incertae sedis</taxon>
        <taxon>Reynauldvirus</taxon>
        <taxon>Reynauldvirus reynauld</taxon>
    </lineage>
</organism>
<reference evidence="1" key="1">
    <citation type="submission" date="2023-06" db="EMBL/GenBank/DDBJ databases">
        <authorList>
            <person name="DeJong R.J."/>
            <person name="Yoon E."/>
            <person name="Radersma M."/>
            <person name="Veenstra M."/>
            <person name="Churu J."/>
            <person name="Moleakunnel K."/>
            <person name="Weaver G."/>
            <person name="Hill E."/>
            <person name="Janvier A."/>
            <person name="Harlow L."/>
            <person name="Kramer C."/>
            <person name="Seinen K."/>
            <person name="Chen A."/>
            <person name="Minasian M."/>
            <person name="Doorn S."/>
            <person name="Dole C."/>
            <person name="Ramsey F."/>
            <person name="Nieze J."/>
            <person name="Baker A."/>
            <person name="Swierenga S."/>
            <person name="White A."/>
            <person name="Howland A."/>
            <person name="Ko C."/>
            <person name="Russell D.A."/>
            <person name="Jacobs-Sera D."/>
            <person name="Hatfull G.F."/>
        </authorList>
    </citation>
    <scope>NUCLEOTIDE SEQUENCE</scope>
</reference>
<gene>
    <name evidence="1" type="primary">15</name>
    <name evidence="1" type="ORF">SEA_REYNAULD_15</name>
</gene>
<proteinExistence type="predicted"/>
<evidence type="ECO:0000313" key="2">
    <source>
        <dbReference type="Proteomes" id="UP001654496"/>
    </source>
</evidence>
<dbReference type="Proteomes" id="UP001654496">
    <property type="component" value="Segment"/>
</dbReference>
<protein>
    <submittedName>
        <fullName evidence="1">Terminase</fullName>
    </submittedName>
</protein>
<evidence type="ECO:0000313" key="1">
    <source>
        <dbReference type="EMBL" id="WKW85468.1"/>
    </source>
</evidence>
<name>A0ACD4UHG6_9CAUD</name>
<dbReference type="EMBL" id="OR159659">
    <property type="protein sequence ID" value="WKW85468.1"/>
    <property type="molecule type" value="Genomic_DNA"/>
</dbReference>
<accession>A0ACD4UHG6</accession>
<sequence length="681" mass="76764">MARNDEPFEPSVPSNYWGQDYYVKELAQWLIDNPDFDDRPATMEEFLGPGYLDIDPTMNSALPDNVGIRPGVKQALIEIFGTKIDPSSISEKREALFTGGIGIGKTTMASVALAYMVHWVACLHDPQSYFGLLPGSRIAFMLMSTKDSQAKEVLFGDIKARINTSKWFRENCMYDKEFKNQLRFDKDIWVLPGNSMETTFEGYNILGGILDEGDSHKVTDNKDYAEEGWRTIKARVTSRFTNPQTGEHRGLLIAIGQKKMDQGFMARTQEAMELSNVELEREGKPPRCKVVQMAIWESFGWEKYIDPATGEPDVFYYDVERKIVVPNAAALAVNSPKILRIPRSYYEDFRLNPVQALKDHAGIPPSVADPFIPTPDKLKIAQEKWLKRFPDLPEPVIGEPHKPEFDRRFMAPNPLKRTAHFDIGYAAWGDAAGFAMAHIPELVTRRGELKPVIVFDCLVRVRPSGGQQLMLSDLRNLVFQLRDKRGFRIALVTYDGFQSQDSQQILREKRFNTDTLSVDRNKGPYEDLREAIFEERIEFPKYMVEYSRKDQGKLIDIATKELLELTDTGRKIDHQPKGSKDVADCMAACTYALMLNHGFRSGARRLGDDGFESGEVPMLRDDEESSPLAPALPGEIEQQIAQSMTFGQAQSAGMASGIAAGARPLPVGGDPFSAFRAPMRW</sequence>